<dbReference type="PANTHER" id="PTHR11006:SF4">
    <property type="entry name" value="PROTEIN ARGININE N-METHYLTRANSFERASE 7"/>
    <property type="match status" value="1"/>
</dbReference>
<dbReference type="SUPFAM" id="SSF53335">
    <property type="entry name" value="S-adenosyl-L-methionine-dependent methyltransferases"/>
    <property type="match status" value="1"/>
</dbReference>
<dbReference type="RefSeq" id="WP_188582791.1">
    <property type="nucleotide sequence ID" value="NZ_BMDZ01000107.1"/>
</dbReference>
<name>A0ABQ1JAY6_9PROT</name>
<protein>
    <recommendedName>
        <fullName evidence="3">Methyltransferase domain-containing protein</fullName>
    </recommendedName>
</protein>
<accession>A0ABQ1JAY6</accession>
<dbReference type="InterPro" id="IPR025799">
    <property type="entry name" value="Arg_MeTrfase"/>
</dbReference>
<dbReference type="PANTHER" id="PTHR11006">
    <property type="entry name" value="PROTEIN ARGININE N-METHYLTRANSFERASE"/>
    <property type="match status" value="1"/>
</dbReference>
<comment type="caution">
    <text evidence="1">The sequence shown here is derived from an EMBL/GenBank/DDBJ whole genome shotgun (WGS) entry which is preliminary data.</text>
</comment>
<dbReference type="CDD" id="cd02440">
    <property type="entry name" value="AdoMet_MTases"/>
    <property type="match status" value="1"/>
</dbReference>
<dbReference type="EMBL" id="BMDZ01000107">
    <property type="protein sequence ID" value="GGB61810.1"/>
    <property type="molecule type" value="Genomic_DNA"/>
</dbReference>
<dbReference type="Proteomes" id="UP000603352">
    <property type="component" value="Unassembled WGS sequence"/>
</dbReference>
<sequence length="185" mass="20126">MTISADSLARQLHDKPLPLVRLAAVLWAKGKKDEAHAACLHALEVGADQPEVVMLARDLLARSVPKWHFGIVRDQVRNDAYEAALKRAVGPESHVMEIGTGSGILSMMAARAGAGRVTTFEMNPMVADAARRIIARNGHDDRITLVAKKSSDALVGEDVDGRADILEPVAEWVFGMCRDRSEIRP</sequence>
<organism evidence="1 2">
    <name type="scientific">Tistrella bauzanensis</name>
    <dbReference type="NCBI Taxonomy" id="657419"/>
    <lineage>
        <taxon>Bacteria</taxon>
        <taxon>Pseudomonadati</taxon>
        <taxon>Pseudomonadota</taxon>
        <taxon>Alphaproteobacteria</taxon>
        <taxon>Geminicoccales</taxon>
        <taxon>Geminicoccaceae</taxon>
        <taxon>Tistrella</taxon>
    </lineage>
</organism>
<dbReference type="InterPro" id="IPR029063">
    <property type="entry name" value="SAM-dependent_MTases_sf"/>
</dbReference>
<reference evidence="2" key="1">
    <citation type="journal article" date="2019" name="Int. J. Syst. Evol. Microbiol.">
        <title>The Global Catalogue of Microorganisms (GCM) 10K type strain sequencing project: providing services to taxonomists for standard genome sequencing and annotation.</title>
        <authorList>
            <consortium name="The Broad Institute Genomics Platform"/>
            <consortium name="The Broad Institute Genome Sequencing Center for Infectious Disease"/>
            <person name="Wu L."/>
            <person name="Ma J."/>
        </authorList>
    </citation>
    <scope>NUCLEOTIDE SEQUENCE [LARGE SCALE GENOMIC DNA]</scope>
    <source>
        <strain evidence="2">CGMCC 1.10188</strain>
    </source>
</reference>
<dbReference type="Gene3D" id="3.40.50.150">
    <property type="entry name" value="Vaccinia Virus protein VP39"/>
    <property type="match status" value="1"/>
</dbReference>
<evidence type="ECO:0000313" key="2">
    <source>
        <dbReference type="Proteomes" id="UP000603352"/>
    </source>
</evidence>
<gene>
    <name evidence="1" type="ORF">GCM10011505_48040</name>
</gene>
<dbReference type="Pfam" id="PF06325">
    <property type="entry name" value="PrmA"/>
    <property type="match status" value="1"/>
</dbReference>
<keyword evidence="2" id="KW-1185">Reference proteome</keyword>
<evidence type="ECO:0000313" key="1">
    <source>
        <dbReference type="EMBL" id="GGB61810.1"/>
    </source>
</evidence>
<evidence type="ECO:0008006" key="3">
    <source>
        <dbReference type="Google" id="ProtNLM"/>
    </source>
</evidence>
<proteinExistence type="predicted"/>